<organism evidence="1 2">
    <name type="scientific">Dryococelus australis</name>
    <dbReference type="NCBI Taxonomy" id="614101"/>
    <lineage>
        <taxon>Eukaryota</taxon>
        <taxon>Metazoa</taxon>
        <taxon>Ecdysozoa</taxon>
        <taxon>Arthropoda</taxon>
        <taxon>Hexapoda</taxon>
        <taxon>Insecta</taxon>
        <taxon>Pterygota</taxon>
        <taxon>Neoptera</taxon>
        <taxon>Polyneoptera</taxon>
        <taxon>Phasmatodea</taxon>
        <taxon>Verophasmatodea</taxon>
        <taxon>Anareolatae</taxon>
        <taxon>Phasmatidae</taxon>
        <taxon>Eurycanthinae</taxon>
        <taxon>Dryococelus</taxon>
    </lineage>
</organism>
<comment type="caution">
    <text evidence="1">The sequence shown here is derived from an EMBL/GenBank/DDBJ whole genome shotgun (WGS) entry which is preliminary data.</text>
</comment>
<reference evidence="1 2" key="1">
    <citation type="submission" date="2023-02" db="EMBL/GenBank/DDBJ databases">
        <title>LHISI_Scaffold_Assembly.</title>
        <authorList>
            <person name="Stuart O.P."/>
            <person name="Cleave R."/>
            <person name="Magrath M.J.L."/>
            <person name="Mikheyev A.S."/>
        </authorList>
    </citation>
    <scope>NUCLEOTIDE SEQUENCE [LARGE SCALE GENOMIC DNA]</scope>
    <source>
        <strain evidence="1">Daus_M_001</strain>
        <tissue evidence="1">Leg muscle</tissue>
    </source>
</reference>
<dbReference type="EMBL" id="JARBHB010000010">
    <property type="protein sequence ID" value="KAJ8874223.1"/>
    <property type="molecule type" value="Genomic_DNA"/>
</dbReference>
<gene>
    <name evidence="1" type="ORF">PR048_025065</name>
</gene>
<proteinExistence type="predicted"/>
<evidence type="ECO:0000313" key="2">
    <source>
        <dbReference type="Proteomes" id="UP001159363"/>
    </source>
</evidence>
<evidence type="ECO:0000313" key="1">
    <source>
        <dbReference type="EMBL" id="KAJ8874223.1"/>
    </source>
</evidence>
<keyword evidence="2" id="KW-1185">Reference proteome</keyword>
<name>A0ABQ9GQF6_9NEOP</name>
<sequence length="703" mass="76857">MQSIALRRLGLEHRLSSPSNLGAAVAERLTCSPPTKANMSFPGLRKWESWRMTPLAGVFSRGSPVTTPLYSGAAPFSPHFTLLGFRDLVVKSRPNISTKLERRALHSEMLRSVPCAPGPILRDTTATTSSAGMKAWWIREIPEKTRRPSASFGTILTRVARPGIEPGSPWWEAENKLALLFPNFNSEGDRGNLVVRLLTSHLGGNGIDPRRDRSRIFACGSRFLGDIPFFLPPFHSAAAPSSPSFNLTRSHTSMLRATRTPALANGGPKLVASDEPDVVICCVILLMANIHISRLAWLPSGNAQIRTSRHASAAGRRYGREGGRAVAFARQDMNNAALCKFCSRRNISQLNCLATLLYPAAFLPPAYSTRAPQSLDCTFQIPDDVARRKLAFQLPPPPFSSMCSAGIVREAGRPWQCMDMTEAVPATHAVCGQVSSRWNIALGDPSCAAALQMQPLLLQSKRQHTQWALESQIRLHEATGKSSRAHMGPKTGEFRGLGQQGITPRLVHDQSILSSSGRQPRPSLADPLGVRAFHLSTALVISKLRGPEVSRRRDIQRYDHSATFHPEPCRISPYVSRVNAASITPQALQPLVVVLAAPLPDVLSIAHAPTCVHLKILPMTRWAPGPHWVRNPLTLGSVSLIVLGAAVAEWLAYSHPIKANWVYSCRTMPLVGGFTRGSSVSPALSFRRCSILNLPHRLSRLRC</sequence>
<dbReference type="Proteomes" id="UP001159363">
    <property type="component" value="Chromosome 9"/>
</dbReference>
<protein>
    <submittedName>
        <fullName evidence="1">Uncharacterized protein</fullName>
    </submittedName>
</protein>
<accession>A0ABQ9GQF6</accession>